<evidence type="ECO:0000313" key="9">
    <source>
        <dbReference type="Proteomes" id="UP000566813"/>
    </source>
</evidence>
<feature type="transmembrane region" description="Helical" evidence="6">
    <location>
        <begin position="276"/>
        <end position="295"/>
    </location>
</feature>
<dbReference type="Pfam" id="PF07690">
    <property type="entry name" value="MFS_1"/>
    <property type="match status" value="1"/>
</dbReference>
<gene>
    <name evidence="8" type="ORF">H7F51_10810</name>
</gene>
<dbReference type="RefSeq" id="WP_185664321.1">
    <property type="nucleotide sequence ID" value="NZ_JACLAW010000007.1"/>
</dbReference>
<organism evidence="8 9">
    <name type="scientific">Novosphingobium flavum</name>
    <dbReference type="NCBI Taxonomy" id="1778672"/>
    <lineage>
        <taxon>Bacteria</taxon>
        <taxon>Pseudomonadati</taxon>
        <taxon>Pseudomonadota</taxon>
        <taxon>Alphaproteobacteria</taxon>
        <taxon>Sphingomonadales</taxon>
        <taxon>Sphingomonadaceae</taxon>
        <taxon>Novosphingobium</taxon>
    </lineage>
</organism>
<dbReference type="Gene3D" id="1.20.1250.20">
    <property type="entry name" value="MFS general substrate transporter like domains"/>
    <property type="match status" value="1"/>
</dbReference>
<keyword evidence="2" id="KW-1003">Cell membrane</keyword>
<feature type="transmembrane region" description="Helical" evidence="6">
    <location>
        <begin position="340"/>
        <end position="360"/>
    </location>
</feature>
<dbReference type="InterPro" id="IPR036259">
    <property type="entry name" value="MFS_trans_sf"/>
</dbReference>
<feature type="transmembrane region" description="Helical" evidence="6">
    <location>
        <begin position="210"/>
        <end position="230"/>
    </location>
</feature>
<dbReference type="GO" id="GO:0005886">
    <property type="term" value="C:plasma membrane"/>
    <property type="evidence" value="ECO:0007669"/>
    <property type="project" value="UniProtKB-SubCell"/>
</dbReference>
<keyword evidence="5 6" id="KW-0472">Membrane</keyword>
<proteinExistence type="predicted"/>
<keyword evidence="9" id="KW-1185">Reference proteome</keyword>
<feature type="transmembrane region" description="Helical" evidence="6">
    <location>
        <begin position="168"/>
        <end position="189"/>
    </location>
</feature>
<evidence type="ECO:0000256" key="6">
    <source>
        <dbReference type="SAM" id="Phobius"/>
    </source>
</evidence>
<dbReference type="Proteomes" id="UP000566813">
    <property type="component" value="Unassembled WGS sequence"/>
</dbReference>
<feature type="transmembrane region" description="Helical" evidence="6">
    <location>
        <begin position="78"/>
        <end position="97"/>
    </location>
</feature>
<name>A0A7X1FS73_9SPHN</name>
<comment type="caution">
    <text evidence="8">The sequence shown here is derived from an EMBL/GenBank/DDBJ whole genome shotgun (WGS) entry which is preliminary data.</text>
</comment>
<evidence type="ECO:0000313" key="8">
    <source>
        <dbReference type="EMBL" id="MBC2666018.1"/>
    </source>
</evidence>
<evidence type="ECO:0000256" key="3">
    <source>
        <dbReference type="ARBA" id="ARBA00022692"/>
    </source>
</evidence>
<feature type="transmembrane region" description="Helical" evidence="6">
    <location>
        <begin position="301"/>
        <end position="328"/>
    </location>
</feature>
<accession>A0A7X1FS73</accession>
<dbReference type="PANTHER" id="PTHR43124:SF3">
    <property type="entry name" value="CHLORAMPHENICOL EFFLUX PUMP RV0191"/>
    <property type="match status" value="1"/>
</dbReference>
<keyword evidence="4 6" id="KW-1133">Transmembrane helix</keyword>
<feature type="transmembrane region" description="Helical" evidence="6">
    <location>
        <begin position="366"/>
        <end position="385"/>
    </location>
</feature>
<evidence type="ECO:0000256" key="2">
    <source>
        <dbReference type="ARBA" id="ARBA00022475"/>
    </source>
</evidence>
<feature type="transmembrane region" description="Helical" evidence="6">
    <location>
        <begin position="250"/>
        <end position="269"/>
    </location>
</feature>
<evidence type="ECO:0000256" key="4">
    <source>
        <dbReference type="ARBA" id="ARBA00022989"/>
    </source>
</evidence>
<dbReference type="GO" id="GO:0022857">
    <property type="term" value="F:transmembrane transporter activity"/>
    <property type="evidence" value="ECO:0007669"/>
    <property type="project" value="InterPro"/>
</dbReference>
<dbReference type="PANTHER" id="PTHR43124">
    <property type="entry name" value="PURINE EFFLUX PUMP PBUE"/>
    <property type="match status" value="1"/>
</dbReference>
<keyword evidence="3 6" id="KW-0812">Transmembrane</keyword>
<dbReference type="InterPro" id="IPR050189">
    <property type="entry name" value="MFS_Efflux_Transporters"/>
</dbReference>
<dbReference type="InterPro" id="IPR011701">
    <property type="entry name" value="MFS"/>
</dbReference>
<evidence type="ECO:0000256" key="5">
    <source>
        <dbReference type="ARBA" id="ARBA00023136"/>
    </source>
</evidence>
<feature type="transmembrane region" description="Helical" evidence="6">
    <location>
        <begin position="47"/>
        <end position="66"/>
    </location>
</feature>
<dbReference type="InterPro" id="IPR020846">
    <property type="entry name" value="MFS_dom"/>
</dbReference>
<dbReference type="AlphaFoldDB" id="A0A7X1FS73"/>
<protein>
    <submittedName>
        <fullName evidence="8">MFS transporter</fullName>
    </submittedName>
</protein>
<evidence type="ECO:0000256" key="1">
    <source>
        <dbReference type="ARBA" id="ARBA00004651"/>
    </source>
</evidence>
<feature type="transmembrane region" description="Helical" evidence="6">
    <location>
        <begin position="103"/>
        <end position="124"/>
    </location>
</feature>
<dbReference type="PROSITE" id="PS50850">
    <property type="entry name" value="MFS"/>
    <property type="match status" value="1"/>
</dbReference>
<feature type="domain" description="Major facilitator superfamily (MFS) profile" evidence="7">
    <location>
        <begin position="11"/>
        <end position="390"/>
    </location>
</feature>
<feature type="transmembrane region" description="Helical" evidence="6">
    <location>
        <begin position="136"/>
        <end position="156"/>
    </location>
</feature>
<sequence length="398" mass="40289">MPTTDRAPWGLILLIYLIGVAAMLVVSIAVPALGGIGAEFHPKSQSLVGWVMSMPALAAALGSLPMGGLVDRFGDRRIMVAGAALVLLGDVGVITAGSIETLLAWRVVGGFGYVGMAVAAVTMISRLTAGKQRVAALALWSTVIPASFIASSIYGATAGAHIGWRGAFIGHAAATAVLVAVGRLLLPGIAPDARQPNRMAAVKQVVRTPWPFVLGLSFAAAAFLQTGFVATLPHLLSVKLGAEEAEVHSFNILAMLCNVGGAFLFGALCNRGVRPAILGCAALTMSGLCAAGLILAPSDMIAAIGMNCGLMFGLGVLVGMWALMPIVAPSPAAMGATSGLITQVTLVGVLFGPPLAFAGLHAGENGSLLFLAAGLVIALVGWPVWRRGGEAPAAPAAH</sequence>
<evidence type="ECO:0000259" key="7">
    <source>
        <dbReference type="PROSITE" id="PS50850"/>
    </source>
</evidence>
<dbReference type="SUPFAM" id="SSF103473">
    <property type="entry name" value="MFS general substrate transporter"/>
    <property type="match status" value="1"/>
</dbReference>
<comment type="subcellular location">
    <subcellularLocation>
        <location evidence="1">Cell membrane</location>
        <topology evidence="1">Multi-pass membrane protein</topology>
    </subcellularLocation>
</comment>
<dbReference type="EMBL" id="JACLAW010000007">
    <property type="protein sequence ID" value="MBC2666018.1"/>
    <property type="molecule type" value="Genomic_DNA"/>
</dbReference>
<feature type="transmembrane region" description="Helical" evidence="6">
    <location>
        <begin position="12"/>
        <end position="35"/>
    </location>
</feature>
<reference evidence="8 9" key="1">
    <citation type="submission" date="2020-08" db="EMBL/GenBank/DDBJ databases">
        <title>The genome sequence of type strain Novosphingobium flavum NBRC 111647.</title>
        <authorList>
            <person name="Liu Y."/>
        </authorList>
    </citation>
    <scope>NUCLEOTIDE SEQUENCE [LARGE SCALE GENOMIC DNA]</scope>
    <source>
        <strain evidence="8 9">NBRC 111647</strain>
    </source>
</reference>